<reference evidence="6" key="1">
    <citation type="submission" date="2019-09" db="EMBL/GenBank/DDBJ databases">
        <title>Characterisation of the sponge microbiome using genome-centric metagenomics.</title>
        <authorList>
            <person name="Engelberts J.P."/>
            <person name="Robbins S.J."/>
            <person name="De Goeij J.M."/>
            <person name="Aranda M."/>
            <person name="Bell S.C."/>
            <person name="Webster N.S."/>
        </authorList>
    </citation>
    <scope>NUCLEOTIDE SEQUENCE</scope>
    <source>
        <strain evidence="6">SB0662_bin_9</strain>
    </source>
</reference>
<evidence type="ECO:0000259" key="5">
    <source>
        <dbReference type="PROSITE" id="PS50893"/>
    </source>
</evidence>
<evidence type="ECO:0000256" key="1">
    <source>
        <dbReference type="ARBA" id="ARBA00005417"/>
    </source>
</evidence>
<accession>A0A6B1DTG8</accession>
<dbReference type="InterPro" id="IPR003593">
    <property type="entry name" value="AAA+_ATPase"/>
</dbReference>
<dbReference type="SMART" id="SM00382">
    <property type="entry name" value="AAA"/>
    <property type="match status" value="1"/>
</dbReference>
<protein>
    <submittedName>
        <fullName evidence="6">ABC transporter ATP-binding protein</fullName>
    </submittedName>
</protein>
<dbReference type="GO" id="GO:0005524">
    <property type="term" value="F:ATP binding"/>
    <property type="evidence" value="ECO:0007669"/>
    <property type="project" value="UniProtKB-KW"/>
</dbReference>
<dbReference type="CDD" id="cd03257">
    <property type="entry name" value="ABC_NikE_OppD_transporters"/>
    <property type="match status" value="1"/>
</dbReference>
<dbReference type="FunFam" id="3.40.50.300:FF:000016">
    <property type="entry name" value="Oligopeptide ABC transporter ATP-binding component"/>
    <property type="match status" value="1"/>
</dbReference>
<sequence length="346" mass="38410">MTAATTIDPVDIVTADRGAPEQDTILDIRNLQVFYSTPTGDVRAVDNVSFKVQRGEIIGLVGESGCGKTTTAMAILRLVQPPGRIAGGEINLDSVNLADLEGDDLRETRWTKLSLIPQGAMNSLNPVMRISSQIKDTIRTHEGRISNRELKERILQLLQLVGLPSRVYDMYPHELSGGMKQRACIAMAIALDPVLVIADEPTSALDVVVQRVVGETLLDVKERLGVSMIVIGHDMGLMAQLVDRLAVMYAGRIVEFAPVESIFNEQLHPYTQLLIESIPSIKEKKPLKLTEGLTHDLRTHMQGCIFQLRCPHVMDICREENPPMRALRSRHETACHLYDDDGIRLH</sequence>
<dbReference type="PANTHER" id="PTHR43067">
    <property type="entry name" value="OLIGOPEPTIDE/DIPEPTIDE ABC TRANSPORTER, ATPASE SUBUNIT"/>
    <property type="match status" value="1"/>
</dbReference>
<dbReference type="EMBL" id="VXPY01000069">
    <property type="protein sequence ID" value="MYD90548.1"/>
    <property type="molecule type" value="Genomic_DNA"/>
</dbReference>
<comment type="similarity">
    <text evidence="1">Belongs to the ABC transporter superfamily.</text>
</comment>
<organism evidence="6">
    <name type="scientific">Caldilineaceae bacterium SB0662_bin_9</name>
    <dbReference type="NCBI Taxonomy" id="2605258"/>
    <lineage>
        <taxon>Bacteria</taxon>
        <taxon>Bacillati</taxon>
        <taxon>Chloroflexota</taxon>
        <taxon>Caldilineae</taxon>
        <taxon>Caldilineales</taxon>
        <taxon>Caldilineaceae</taxon>
    </lineage>
</organism>
<evidence type="ECO:0000256" key="2">
    <source>
        <dbReference type="ARBA" id="ARBA00022448"/>
    </source>
</evidence>
<proteinExistence type="inferred from homology"/>
<comment type="caution">
    <text evidence="6">The sequence shown here is derived from an EMBL/GenBank/DDBJ whole genome shotgun (WGS) entry which is preliminary data.</text>
</comment>
<keyword evidence="2" id="KW-0813">Transport</keyword>
<dbReference type="InterPro" id="IPR013563">
    <property type="entry name" value="Oligopep_ABC_C"/>
</dbReference>
<name>A0A6B1DTG8_9CHLR</name>
<dbReference type="AlphaFoldDB" id="A0A6B1DTG8"/>
<dbReference type="GO" id="GO:0015833">
    <property type="term" value="P:peptide transport"/>
    <property type="evidence" value="ECO:0007669"/>
    <property type="project" value="InterPro"/>
</dbReference>
<dbReference type="PANTHER" id="PTHR43067:SF3">
    <property type="entry name" value="MALTOSE ABC TRANSPORTER, ATP-BINDING PROTEIN"/>
    <property type="match status" value="1"/>
</dbReference>
<dbReference type="NCBIfam" id="TIGR01727">
    <property type="entry name" value="oligo_HPY"/>
    <property type="match status" value="1"/>
</dbReference>
<dbReference type="PROSITE" id="PS00211">
    <property type="entry name" value="ABC_TRANSPORTER_1"/>
    <property type="match status" value="1"/>
</dbReference>
<evidence type="ECO:0000313" key="6">
    <source>
        <dbReference type="EMBL" id="MYD90548.1"/>
    </source>
</evidence>
<dbReference type="InterPro" id="IPR027417">
    <property type="entry name" value="P-loop_NTPase"/>
</dbReference>
<feature type="domain" description="ABC transporter" evidence="5">
    <location>
        <begin position="28"/>
        <end position="275"/>
    </location>
</feature>
<gene>
    <name evidence="6" type="ORF">F4Y08_09480</name>
</gene>
<dbReference type="Pfam" id="PF08352">
    <property type="entry name" value="oligo_HPY"/>
    <property type="match status" value="1"/>
</dbReference>
<dbReference type="PROSITE" id="PS50893">
    <property type="entry name" value="ABC_TRANSPORTER_2"/>
    <property type="match status" value="1"/>
</dbReference>
<dbReference type="GO" id="GO:0016887">
    <property type="term" value="F:ATP hydrolysis activity"/>
    <property type="evidence" value="ECO:0007669"/>
    <property type="project" value="InterPro"/>
</dbReference>
<dbReference type="InterPro" id="IPR017871">
    <property type="entry name" value="ABC_transporter-like_CS"/>
</dbReference>
<evidence type="ECO:0000256" key="3">
    <source>
        <dbReference type="ARBA" id="ARBA00022741"/>
    </source>
</evidence>
<keyword evidence="4 6" id="KW-0067">ATP-binding</keyword>
<dbReference type="Pfam" id="PF00005">
    <property type="entry name" value="ABC_tran"/>
    <property type="match status" value="1"/>
</dbReference>
<dbReference type="Gene3D" id="3.40.50.300">
    <property type="entry name" value="P-loop containing nucleotide triphosphate hydrolases"/>
    <property type="match status" value="1"/>
</dbReference>
<keyword evidence="3" id="KW-0547">Nucleotide-binding</keyword>
<dbReference type="SUPFAM" id="SSF52540">
    <property type="entry name" value="P-loop containing nucleoside triphosphate hydrolases"/>
    <property type="match status" value="1"/>
</dbReference>
<dbReference type="InterPro" id="IPR003439">
    <property type="entry name" value="ABC_transporter-like_ATP-bd"/>
</dbReference>
<evidence type="ECO:0000256" key="4">
    <source>
        <dbReference type="ARBA" id="ARBA00022840"/>
    </source>
</evidence>